<accession>A0A5B0SH48</accession>
<dbReference type="InterPro" id="IPR052925">
    <property type="entry name" value="Phage_Integrase-like_Recomb"/>
</dbReference>
<dbReference type="InterPro" id="IPR013762">
    <property type="entry name" value="Integrase-like_cat_sf"/>
</dbReference>
<dbReference type="PANTHER" id="PTHR34605">
    <property type="entry name" value="PHAGE_INTEGRASE DOMAIN-CONTAINING PROTEIN"/>
    <property type="match status" value="1"/>
</dbReference>
<organism evidence="1 2">
    <name type="scientific">Puccinia graminis f. sp. tritici</name>
    <dbReference type="NCBI Taxonomy" id="56615"/>
    <lineage>
        <taxon>Eukaryota</taxon>
        <taxon>Fungi</taxon>
        <taxon>Dikarya</taxon>
        <taxon>Basidiomycota</taxon>
        <taxon>Pucciniomycotina</taxon>
        <taxon>Pucciniomycetes</taxon>
        <taxon>Pucciniales</taxon>
        <taxon>Pucciniaceae</taxon>
        <taxon>Puccinia</taxon>
    </lineage>
</organism>
<proteinExistence type="predicted"/>
<comment type="caution">
    <text evidence="1">The sequence shown here is derived from an EMBL/GenBank/DDBJ whole genome shotgun (WGS) entry which is preliminary data.</text>
</comment>
<dbReference type="PANTHER" id="PTHR34605:SF3">
    <property type="entry name" value="P CELL-TYPE AGGLUTINATION PROTEIN MAP4-LIKE-RELATED"/>
    <property type="match status" value="1"/>
</dbReference>
<dbReference type="GO" id="GO:0006310">
    <property type="term" value="P:DNA recombination"/>
    <property type="evidence" value="ECO:0007669"/>
    <property type="project" value="InterPro"/>
</dbReference>
<gene>
    <name evidence="1" type="ORF">PGTUg99_035608</name>
</gene>
<dbReference type="Proteomes" id="UP000325313">
    <property type="component" value="Unassembled WGS sequence"/>
</dbReference>
<dbReference type="Gene3D" id="1.10.443.10">
    <property type="entry name" value="Intergrase catalytic core"/>
    <property type="match status" value="1"/>
</dbReference>
<evidence type="ECO:0000313" key="2">
    <source>
        <dbReference type="Proteomes" id="UP000325313"/>
    </source>
</evidence>
<dbReference type="GO" id="GO:0003677">
    <property type="term" value="F:DNA binding"/>
    <property type="evidence" value="ECO:0007669"/>
    <property type="project" value="InterPro"/>
</dbReference>
<name>A0A5B0SH48_PUCGR</name>
<dbReference type="EMBL" id="VDEP01000035">
    <property type="protein sequence ID" value="KAA1136573.1"/>
    <property type="molecule type" value="Genomic_DNA"/>
</dbReference>
<sequence>MNEWKKHWATRTVPNDVWEDLELWLHTLSIYSETRLCPVTTPLEINWVGDASKSFGIGILVGPRLCQLRLKECWQEGSPNCTIAWLETVAIRIGVKSRDHLLNQEWKAIQALLIESELDITTERVVLADNMADGLLRGVQRPHVMENRSQRLSISLFVVRIYALPSKADIHILSGWKPLTLIGYNSAVAKFNTFMKSEKATPFTLPLSIAMVEGFCVWAGRNDITLNEGKNSSISRKKYLAGLKAWHTYHSAIFPDENKPRIDLLLKVSARRDESATKTGKKLPVMLWHMAWLWKSLVLGSNLDRAVLDVAVVAFWGLARLAELTYTVEGGKINFADSVLTSDVVFATSKNLGDVVTLTVRNAKTAKPGKPQLIRLCAQNHELCPLLSSKVFLRIFWAGVDRAHLTRHQTATRIEEVLTSGGFHGIKGHSFRVGGASLRSTLGMTQGDLCALGRWRLDSFKLYIRPYLTGDLKKTKILLQQFKQNWLRMA</sequence>
<dbReference type="AlphaFoldDB" id="A0A5B0SH48"/>
<reference evidence="1 2" key="1">
    <citation type="submission" date="2019-05" db="EMBL/GenBank/DDBJ databases">
        <title>Emergence of the Ug99 lineage of the wheat stem rust pathogen through somatic hybridization.</title>
        <authorList>
            <person name="Li F."/>
            <person name="Upadhyaya N.M."/>
            <person name="Sperschneider J."/>
            <person name="Matny O."/>
            <person name="Nguyen-Phuc H."/>
            <person name="Mago R."/>
            <person name="Raley C."/>
            <person name="Miller M.E."/>
            <person name="Silverstein K.A.T."/>
            <person name="Henningsen E."/>
            <person name="Hirsch C.D."/>
            <person name="Visser B."/>
            <person name="Pretorius Z.A."/>
            <person name="Steffenson B.J."/>
            <person name="Schwessinger B."/>
            <person name="Dodds P.N."/>
            <person name="Figueroa M."/>
        </authorList>
    </citation>
    <scope>NUCLEOTIDE SEQUENCE [LARGE SCALE GENOMIC DNA]</scope>
    <source>
        <strain evidence="1 2">Ug99</strain>
    </source>
</reference>
<evidence type="ECO:0008006" key="3">
    <source>
        <dbReference type="Google" id="ProtNLM"/>
    </source>
</evidence>
<protein>
    <recommendedName>
        <fullName evidence="3">Tyr recombinase domain-containing protein</fullName>
    </recommendedName>
</protein>
<evidence type="ECO:0000313" key="1">
    <source>
        <dbReference type="EMBL" id="KAA1136573.1"/>
    </source>
</evidence>
<dbReference type="GO" id="GO:0015074">
    <property type="term" value="P:DNA integration"/>
    <property type="evidence" value="ECO:0007669"/>
    <property type="project" value="InterPro"/>
</dbReference>